<dbReference type="EMBL" id="ML987191">
    <property type="protein sequence ID" value="KAF2252873.1"/>
    <property type="molecule type" value="Genomic_DNA"/>
</dbReference>
<dbReference type="Gene3D" id="1.20.58.340">
    <property type="entry name" value="Magnesium transport protein CorA, transmembrane region"/>
    <property type="match status" value="1"/>
</dbReference>
<dbReference type="AlphaFoldDB" id="A0A6A6IUL5"/>
<keyword evidence="1" id="KW-0812">Transmembrane</keyword>
<accession>A0A6A6IUL5</accession>
<sequence>MASFYHYLSGTQVVWDHFGFSGTEDITVAEIWTSEQGKSDATVTIYRKVSKEDLTGWLCQTDGNHQWIDITVVRKCLFRVVWILRDTKRRLNQVDPVLLHEVSVAFRHQLARNYCITQYAGIGATIDEETEEEIFFLCNHPKLAVTWSQDAETGVTSMICEADRYKLDTLQDLVGSKCIQDFAHSKVAPALMSSILSSKEIDIKVGEVKKRVREVEVRTGYHEWTCRSEASATGDLVSLSARMSGCGLRTESNIRKLGVIAEFGQFIRDNLEGEKNVKSKAELLSLNHVIERRIAMQTLDLKYTLHRIQTQKQALFNLISALDSASAQTIAEETRKIALESKCDARSMKLLALLTTIFLPGTFVSGLFSTPMFQRESKEAVRFTVWKPGLFLYIAVSCPLLFITLLTWVLWTFGERMKIKRDIQVTRKRLFQRSGNTEKEHLVIRQNSISQETM</sequence>
<dbReference type="OrthoDB" id="3693351at2759"/>
<keyword evidence="1" id="KW-0472">Membrane</keyword>
<dbReference type="GeneID" id="54588568"/>
<evidence type="ECO:0000313" key="2">
    <source>
        <dbReference type="EMBL" id="KAF2252873.1"/>
    </source>
</evidence>
<evidence type="ECO:0000256" key="1">
    <source>
        <dbReference type="SAM" id="Phobius"/>
    </source>
</evidence>
<gene>
    <name evidence="2" type="ORF">BU26DRAFT_601098</name>
</gene>
<feature type="transmembrane region" description="Helical" evidence="1">
    <location>
        <begin position="350"/>
        <end position="370"/>
    </location>
</feature>
<reference evidence="2" key="1">
    <citation type="journal article" date="2020" name="Stud. Mycol.">
        <title>101 Dothideomycetes genomes: a test case for predicting lifestyles and emergence of pathogens.</title>
        <authorList>
            <person name="Haridas S."/>
            <person name="Albert R."/>
            <person name="Binder M."/>
            <person name="Bloem J."/>
            <person name="Labutti K."/>
            <person name="Salamov A."/>
            <person name="Andreopoulos B."/>
            <person name="Baker S."/>
            <person name="Barry K."/>
            <person name="Bills G."/>
            <person name="Bluhm B."/>
            <person name="Cannon C."/>
            <person name="Castanera R."/>
            <person name="Culley D."/>
            <person name="Daum C."/>
            <person name="Ezra D."/>
            <person name="Gonzalez J."/>
            <person name="Henrissat B."/>
            <person name="Kuo A."/>
            <person name="Liang C."/>
            <person name="Lipzen A."/>
            <person name="Lutzoni F."/>
            <person name="Magnuson J."/>
            <person name="Mondo S."/>
            <person name="Nolan M."/>
            <person name="Ohm R."/>
            <person name="Pangilinan J."/>
            <person name="Park H.-J."/>
            <person name="Ramirez L."/>
            <person name="Alfaro M."/>
            <person name="Sun H."/>
            <person name="Tritt A."/>
            <person name="Yoshinaga Y."/>
            <person name="Zwiers L.-H."/>
            <person name="Turgeon B."/>
            <person name="Goodwin S."/>
            <person name="Spatafora J."/>
            <person name="Crous P."/>
            <person name="Grigoriev I."/>
        </authorList>
    </citation>
    <scope>NUCLEOTIDE SEQUENCE</scope>
    <source>
        <strain evidence="2">CBS 122368</strain>
    </source>
</reference>
<protein>
    <submittedName>
        <fullName evidence="2">Uncharacterized protein</fullName>
    </submittedName>
</protein>
<keyword evidence="1" id="KW-1133">Transmembrane helix</keyword>
<proteinExistence type="predicted"/>
<organism evidence="2 3">
    <name type="scientific">Trematosphaeria pertusa</name>
    <dbReference type="NCBI Taxonomy" id="390896"/>
    <lineage>
        <taxon>Eukaryota</taxon>
        <taxon>Fungi</taxon>
        <taxon>Dikarya</taxon>
        <taxon>Ascomycota</taxon>
        <taxon>Pezizomycotina</taxon>
        <taxon>Dothideomycetes</taxon>
        <taxon>Pleosporomycetidae</taxon>
        <taxon>Pleosporales</taxon>
        <taxon>Massarineae</taxon>
        <taxon>Trematosphaeriaceae</taxon>
        <taxon>Trematosphaeria</taxon>
    </lineage>
</organism>
<keyword evidence="3" id="KW-1185">Reference proteome</keyword>
<feature type="transmembrane region" description="Helical" evidence="1">
    <location>
        <begin position="390"/>
        <end position="411"/>
    </location>
</feature>
<dbReference type="RefSeq" id="XP_033687877.1">
    <property type="nucleotide sequence ID" value="XM_033835238.1"/>
</dbReference>
<dbReference type="Proteomes" id="UP000800094">
    <property type="component" value="Unassembled WGS sequence"/>
</dbReference>
<evidence type="ECO:0000313" key="3">
    <source>
        <dbReference type="Proteomes" id="UP000800094"/>
    </source>
</evidence>
<name>A0A6A6IUL5_9PLEO</name>